<dbReference type="AlphaFoldDB" id="A0A229UX18"/>
<reference evidence="4 5" key="1">
    <citation type="submission" date="2017-07" db="EMBL/GenBank/DDBJ databases">
        <title>Genome sequencing and assembly of Paenibacillus rigui.</title>
        <authorList>
            <person name="Mayilraj S."/>
        </authorList>
    </citation>
    <scope>NUCLEOTIDE SEQUENCE [LARGE SCALE GENOMIC DNA]</scope>
    <source>
        <strain evidence="4 5">JCM 16352</strain>
    </source>
</reference>
<feature type="domain" description="SLH" evidence="3">
    <location>
        <begin position="187"/>
        <end position="250"/>
    </location>
</feature>
<dbReference type="InterPro" id="IPR001119">
    <property type="entry name" value="SLH_dom"/>
</dbReference>
<name>A0A229UX18_9BACL</name>
<dbReference type="PROSITE" id="PS51272">
    <property type="entry name" value="SLH"/>
    <property type="match status" value="2"/>
</dbReference>
<evidence type="ECO:0000256" key="2">
    <source>
        <dbReference type="SAM" id="SignalP"/>
    </source>
</evidence>
<protein>
    <submittedName>
        <fullName evidence="4">S-layer protein</fullName>
    </submittedName>
</protein>
<dbReference type="Proteomes" id="UP000215509">
    <property type="component" value="Unassembled WGS sequence"/>
</dbReference>
<gene>
    <name evidence="4" type="ORF">CF651_02705</name>
</gene>
<keyword evidence="5" id="KW-1185">Reference proteome</keyword>
<feature type="domain" description="SLH" evidence="3">
    <location>
        <begin position="51"/>
        <end position="114"/>
    </location>
</feature>
<evidence type="ECO:0000259" key="3">
    <source>
        <dbReference type="PROSITE" id="PS51272"/>
    </source>
</evidence>
<evidence type="ECO:0000256" key="1">
    <source>
        <dbReference type="SAM" id="MobiDB-lite"/>
    </source>
</evidence>
<feature type="region of interest" description="Disordered" evidence="1">
    <location>
        <begin position="31"/>
        <end position="51"/>
    </location>
</feature>
<organism evidence="4 5">
    <name type="scientific">Paenibacillus rigui</name>
    <dbReference type="NCBI Taxonomy" id="554312"/>
    <lineage>
        <taxon>Bacteria</taxon>
        <taxon>Bacillati</taxon>
        <taxon>Bacillota</taxon>
        <taxon>Bacilli</taxon>
        <taxon>Bacillales</taxon>
        <taxon>Paenibacillaceae</taxon>
        <taxon>Paenibacillus</taxon>
    </lineage>
</organism>
<keyword evidence="2" id="KW-0732">Signal</keyword>
<dbReference type="EMBL" id="NMQW01000002">
    <property type="protein sequence ID" value="OXM88022.1"/>
    <property type="molecule type" value="Genomic_DNA"/>
</dbReference>
<feature type="chain" id="PRO_5012940654" evidence="2">
    <location>
        <begin position="29"/>
        <end position="918"/>
    </location>
</feature>
<dbReference type="OrthoDB" id="2611444at2"/>
<accession>A0A229UX18</accession>
<comment type="caution">
    <text evidence="4">The sequence shown here is derived from an EMBL/GenBank/DDBJ whole genome shotgun (WGS) entry which is preliminary data.</text>
</comment>
<dbReference type="Pfam" id="PF00395">
    <property type="entry name" value="SLH"/>
    <property type="match status" value="2"/>
</dbReference>
<sequence>MSYKHKNSKKMAAGIIALSVLMSSPAYAAESTANSSTNPTTPINTTSVTDTSSRFTDVPAQHWALKHITKLAALGIIQGVDKGKFSPDTQVSQQDVIIMAIRMMGLESEALKNKSETILPVSVDSYAKPYVAYAFDKELINVKEESDGTGTSKSSWGSRPATREWVAKLVIRAIDKQDLANLKNADPSIFSDAKDMSSWAVGYINAAVSLKIVNGVDDNNFQPKGNVTRAQMATFLSRADKELTTRSDRVTIGYLMELKDRKLTLLSKEGKGSQYTVATDVVIYNAKDDSRIPASSLKETNEVYVIQEQGNVTYIELTNDAEQMETLEGTLNKVYVDKMLVDITQGGEESLKDLEANVAVTDKDGRGLSLSSIQPGSMIVLKRNLLIPGAKYSKIIVKQVPVSKTAEGSVATIQDQDNTITFLEQSTTQNETYPFAARVAVTLPDGTAGDLSKIRVGDTVKYTVKANEVTAVTITKQADIGATVQGTLMTDTKEDTKTITITKSDGSLGAYYIADNASVSIEGLATAGVLDLEVGDMLQLDLVNNKVVKATVTSRSIVEQSFATIDYYDATKKQLYGTLTDGKGFAYKLTTSTAISSWDIPVELDDFESKFMRTKGTKVDLKVSTDKVLSVKLSTQAVGTVSQVNATANQITIRTNGGQNITFNVVSGATVNIFSKSGSKLSDLQVGDLVVGEMNRDQDVINMVSVKKTAVYKVLRTDTSARELEVQDENGATLKFSIATDERIVNPGKSTHAFTDIAVDDYVKVAYTGITLNSVELLNTVHGKVTNVDSAKGIVTVQDYAGTVQAFSVGKQFTVKQNGTSSAVLGNIKSNDRVEIVNAGDKMIISIAAASKRTVAGYDNVLNRLQMKPNTAGDKTNYNLYAKAYIHQGTTPVAVSSFVENDEVTLYVLDDKIIEIEK</sequence>
<evidence type="ECO:0000313" key="4">
    <source>
        <dbReference type="EMBL" id="OXM88022.1"/>
    </source>
</evidence>
<feature type="signal peptide" evidence="2">
    <location>
        <begin position="1"/>
        <end position="28"/>
    </location>
</feature>
<dbReference type="RefSeq" id="WP_094013270.1">
    <property type="nucleotide sequence ID" value="NZ_NMQW01000002.1"/>
</dbReference>
<proteinExistence type="predicted"/>
<evidence type="ECO:0000313" key="5">
    <source>
        <dbReference type="Proteomes" id="UP000215509"/>
    </source>
</evidence>